<evidence type="ECO:0000313" key="1">
    <source>
        <dbReference type="EMBL" id="TGY79309.1"/>
    </source>
</evidence>
<sequence>MNDIKFEDLNLSKCADGLLPVIVQDAVSMKVLMLGYMNREAFEKTMATGKVTFFSRTRNQLWTKGETSGNFLNVEEVYLDCDGDTLLVKAHPVGPTCHRGTESCFDTPSEEGFIRKLSALIQQRHKEMPENSYTTRLFIKGVKKIAQKVGEEAVESAIEAVDGNRPRFIYEAADLLYHYLVLLEQMGCDLTDIEKELLFRHS</sequence>
<comment type="caution">
    <text evidence="1">The sequence shown here is derived from an EMBL/GenBank/DDBJ whole genome shotgun (WGS) entry which is preliminary data.</text>
</comment>
<accession>A0AC61RID0</accession>
<dbReference type="EMBL" id="SRYB01000007">
    <property type="protein sequence ID" value="TGY79309.1"/>
    <property type="molecule type" value="Genomic_DNA"/>
</dbReference>
<keyword evidence="1" id="KW-0378">Hydrolase</keyword>
<protein>
    <submittedName>
        <fullName evidence="1">Bifunctional phosphoribosyl-AMP cyclohydrolase/phosphoribosyl-ATP diphosphatase HisIE</fullName>
        <ecNumber evidence="1">3.5.4.19</ecNumber>
        <ecNumber evidence="1">3.6.1.31</ecNumber>
    </submittedName>
</protein>
<reference evidence="1" key="1">
    <citation type="submission" date="2019-04" db="EMBL/GenBank/DDBJ databases">
        <title>Microbes associate with the intestines of laboratory mice.</title>
        <authorList>
            <person name="Navarre W."/>
            <person name="Wong E."/>
            <person name="Huang K."/>
            <person name="Tropini C."/>
            <person name="Ng K."/>
            <person name="Yu B."/>
        </authorList>
    </citation>
    <scope>NUCLEOTIDE SEQUENCE</scope>
    <source>
        <strain evidence="1">NM04_E33</strain>
    </source>
</reference>
<gene>
    <name evidence="1" type="ORF">E5331_06455</name>
</gene>
<dbReference type="EC" id="3.5.4.19" evidence="1"/>
<dbReference type="Proteomes" id="UP000306319">
    <property type="component" value="Unassembled WGS sequence"/>
</dbReference>
<dbReference type="EC" id="3.6.1.31" evidence="1"/>
<organism evidence="1 2">
    <name type="scientific">Lepagella muris</name>
    <dbReference type="NCBI Taxonomy" id="3032870"/>
    <lineage>
        <taxon>Bacteria</taxon>
        <taxon>Pseudomonadati</taxon>
        <taxon>Bacteroidota</taxon>
        <taxon>Bacteroidia</taxon>
        <taxon>Bacteroidales</taxon>
        <taxon>Muribaculaceae</taxon>
        <taxon>Lepagella</taxon>
    </lineage>
</organism>
<name>A0AC61RID0_9BACT</name>
<evidence type="ECO:0000313" key="2">
    <source>
        <dbReference type="Proteomes" id="UP000306319"/>
    </source>
</evidence>
<proteinExistence type="predicted"/>
<keyword evidence="2" id="KW-1185">Reference proteome</keyword>